<dbReference type="Pfam" id="PF07690">
    <property type="entry name" value="MFS_1"/>
    <property type="match status" value="1"/>
</dbReference>
<dbReference type="Gene3D" id="1.20.1250.20">
    <property type="entry name" value="MFS general substrate transporter like domains"/>
    <property type="match status" value="2"/>
</dbReference>
<evidence type="ECO:0000313" key="8">
    <source>
        <dbReference type="EMBL" id="ALS77222.1"/>
    </source>
</evidence>
<evidence type="ECO:0000259" key="7">
    <source>
        <dbReference type="PROSITE" id="PS50850"/>
    </source>
</evidence>
<evidence type="ECO:0000256" key="6">
    <source>
        <dbReference type="SAM" id="Phobius"/>
    </source>
</evidence>
<feature type="transmembrane region" description="Helical" evidence="6">
    <location>
        <begin position="116"/>
        <end position="139"/>
    </location>
</feature>
<dbReference type="InterPro" id="IPR011701">
    <property type="entry name" value="MFS"/>
</dbReference>
<name>A0ABM5WSP8_9BACL</name>
<evidence type="ECO:0000256" key="5">
    <source>
        <dbReference type="ARBA" id="ARBA00023136"/>
    </source>
</evidence>
<evidence type="ECO:0000256" key="3">
    <source>
        <dbReference type="ARBA" id="ARBA00022692"/>
    </source>
</evidence>
<evidence type="ECO:0000256" key="2">
    <source>
        <dbReference type="ARBA" id="ARBA00022448"/>
    </source>
</evidence>
<accession>A0ABM5WSP8</accession>
<keyword evidence="9" id="KW-1185">Reference proteome</keyword>
<feature type="transmembrane region" description="Helical" evidence="6">
    <location>
        <begin position="368"/>
        <end position="387"/>
    </location>
</feature>
<keyword evidence="3 6" id="KW-0812">Transmembrane</keyword>
<dbReference type="InterPro" id="IPR036259">
    <property type="entry name" value="MFS_trans_sf"/>
</dbReference>
<dbReference type="PROSITE" id="PS50850">
    <property type="entry name" value="MFS"/>
    <property type="match status" value="1"/>
</dbReference>
<feature type="transmembrane region" description="Helical" evidence="6">
    <location>
        <begin position="91"/>
        <end position="110"/>
    </location>
</feature>
<keyword evidence="5 6" id="KW-0472">Membrane</keyword>
<dbReference type="Proteomes" id="UP000065533">
    <property type="component" value="Chromosome"/>
</dbReference>
<keyword evidence="2" id="KW-0813">Transport</keyword>
<dbReference type="EMBL" id="CP013661">
    <property type="protein sequence ID" value="ALS77222.1"/>
    <property type="molecule type" value="Genomic_DNA"/>
</dbReference>
<gene>
    <name evidence="8" type="ORF">AUO94_00545</name>
</gene>
<dbReference type="PANTHER" id="PTHR43385:SF1">
    <property type="entry name" value="RIBOFLAVIN TRANSPORTER RIBJ"/>
    <property type="match status" value="1"/>
</dbReference>
<evidence type="ECO:0000313" key="9">
    <source>
        <dbReference type="Proteomes" id="UP000065533"/>
    </source>
</evidence>
<comment type="subcellular location">
    <subcellularLocation>
        <location evidence="1">Cell membrane</location>
        <topology evidence="1">Multi-pass membrane protein</topology>
    </subcellularLocation>
</comment>
<reference evidence="8" key="1">
    <citation type="submission" date="2016-01" db="EMBL/GenBank/DDBJ databases">
        <title>Complete genome of Planococcus kocurri type strain.</title>
        <authorList>
            <person name="See-Too W.S."/>
        </authorList>
    </citation>
    <scope>NUCLEOTIDE SEQUENCE [LARGE SCALE GENOMIC DNA]</scope>
    <source>
        <strain evidence="8">ATCC 43650</strain>
    </source>
</reference>
<feature type="transmembrane region" description="Helical" evidence="6">
    <location>
        <begin position="399"/>
        <end position="419"/>
    </location>
</feature>
<feature type="transmembrane region" description="Helical" evidence="6">
    <location>
        <begin position="21"/>
        <end position="40"/>
    </location>
</feature>
<evidence type="ECO:0000256" key="1">
    <source>
        <dbReference type="ARBA" id="ARBA00004651"/>
    </source>
</evidence>
<dbReference type="InterPro" id="IPR052983">
    <property type="entry name" value="MFS_Riboflavin_Transporter"/>
</dbReference>
<dbReference type="SUPFAM" id="SSF103473">
    <property type="entry name" value="MFS general substrate transporter"/>
    <property type="match status" value="1"/>
</dbReference>
<dbReference type="InterPro" id="IPR020846">
    <property type="entry name" value="MFS_dom"/>
</dbReference>
<dbReference type="PANTHER" id="PTHR43385">
    <property type="entry name" value="RIBOFLAVIN TRANSPORTER RIBJ"/>
    <property type="match status" value="1"/>
</dbReference>
<protein>
    <submittedName>
        <fullName evidence="8">MFS transporter</fullName>
    </submittedName>
</protein>
<organism evidence="8 9">
    <name type="scientific">Planococcus kocurii</name>
    <dbReference type="NCBI Taxonomy" id="1374"/>
    <lineage>
        <taxon>Bacteria</taxon>
        <taxon>Bacillati</taxon>
        <taxon>Bacillota</taxon>
        <taxon>Bacilli</taxon>
        <taxon>Bacillales</taxon>
        <taxon>Caryophanaceae</taxon>
        <taxon>Planococcus</taxon>
    </lineage>
</organism>
<evidence type="ECO:0000256" key="4">
    <source>
        <dbReference type="ARBA" id="ARBA00022989"/>
    </source>
</evidence>
<feature type="transmembrane region" description="Helical" evidence="6">
    <location>
        <begin position="55"/>
        <end position="79"/>
    </location>
</feature>
<dbReference type="RefSeq" id="WP_058383902.1">
    <property type="nucleotide sequence ID" value="NZ_CP013661.2"/>
</dbReference>
<feature type="transmembrane region" description="Helical" evidence="6">
    <location>
        <begin position="245"/>
        <end position="266"/>
    </location>
</feature>
<feature type="domain" description="Major facilitator superfamily (MFS) profile" evidence="7">
    <location>
        <begin position="22"/>
        <end position="426"/>
    </location>
</feature>
<sequence length="433" mass="45954">MVNTTVKPEEKVKASKSKIHAAWLVLIGLCIIVAFGKGVVNNSSGLFLTPVSKELGIGIGDLTLYMSISAVVTIILLPVAGKLMAKYDIRLLLIVAIILQGGSFAAFGLMNSVWGWYILAVPLAFGAIFINVIAGPVLINQWFRKNNGLALGILTATGGLIGAFAQPVIGSLIVNQGWRYGYMAVGITAIIVVIPVTLLLIKKLSQNKGLYPYGMTDTEIADQGSSSETQNEGIAMSDAKKSSSFYALMLFFFLITSVASFMMHIPSYIVDKGFTQEFAGTAMGVYMLGVVLGAIIIGMLNDKIGSRNTTIMTMGLGLISISLLLFVTSSATVIFVALVLFAFVTSGIGTLTPSLTQSLFGNKDYSQIYSTASLGLAIAAIVALPAYGYIFQFTGSYSGGLYTILVMLVLAIVAVLYAFKGKEKLLAAGAWKK</sequence>
<proteinExistence type="predicted"/>
<feature type="transmembrane region" description="Helical" evidence="6">
    <location>
        <begin position="180"/>
        <end position="201"/>
    </location>
</feature>
<feature type="transmembrane region" description="Helical" evidence="6">
    <location>
        <begin position="278"/>
        <end position="297"/>
    </location>
</feature>
<feature type="transmembrane region" description="Helical" evidence="6">
    <location>
        <begin position="151"/>
        <end position="174"/>
    </location>
</feature>
<keyword evidence="4 6" id="KW-1133">Transmembrane helix</keyword>